<gene>
    <name evidence="1" type="ORF">BACCELL_04261</name>
</gene>
<dbReference type="AlphaFoldDB" id="E2NIX5"/>
<accession>E2NIX5</accession>
<organism evidence="1 2">
    <name type="scientific">Bacteroides cellulosilyticus DSM 14838</name>
    <dbReference type="NCBI Taxonomy" id="537012"/>
    <lineage>
        <taxon>Bacteria</taxon>
        <taxon>Pseudomonadati</taxon>
        <taxon>Bacteroidota</taxon>
        <taxon>Bacteroidia</taxon>
        <taxon>Bacteroidales</taxon>
        <taxon>Bacteroidaceae</taxon>
        <taxon>Bacteroides</taxon>
    </lineage>
</organism>
<proteinExistence type="predicted"/>
<reference evidence="1 2" key="2">
    <citation type="submission" date="2009-01" db="EMBL/GenBank/DDBJ databases">
        <title>Draft genome sequence of Bacteroides cellulosilyticus (DSM 14838).</title>
        <authorList>
            <person name="Sudarsanam P."/>
            <person name="Ley R."/>
            <person name="Guruge J."/>
            <person name="Turnbaugh P.J."/>
            <person name="Mahowald M."/>
            <person name="Liep D."/>
            <person name="Gordon J."/>
        </authorList>
    </citation>
    <scope>NUCLEOTIDE SEQUENCE [LARGE SCALE GENOMIC DNA]</scope>
    <source>
        <strain evidence="1 2">DSM 14838</strain>
    </source>
</reference>
<evidence type="ECO:0000313" key="2">
    <source>
        <dbReference type="Proteomes" id="UP000003711"/>
    </source>
</evidence>
<dbReference type="EMBL" id="ACCH01000327">
    <property type="protein sequence ID" value="EEF88122.1"/>
    <property type="molecule type" value="Genomic_DNA"/>
</dbReference>
<dbReference type="HOGENOM" id="CLU_3132073_0_0_10"/>
<comment type="caution">
    <text evidence="1">The sequence shown here is derived from an EMBL/GenBank/DDBJ whole genome shotgun (WGS) entry which is preliminary data.</text>
</comment>
<dbReference type="Proteomes" id="UP000003711">
    <property type="component" value="Unassembled WGS sequence"/>
</dbReference>
<protein>
    <submittedName>
        <fullName evidence="1">Uncharacterized protein</fullName>
    </submittedName>
</protein>
<name>E2NIX5_9BACE</name>
<evidence type="ECO:0000313" key="1">
    <source>
        <dbReference type="EMBL" id="EEF88122.1"/>
    </source>
</evidence>
<reference evidence="1 2" key="1">
    <citation type="submission" date="2008-12" db="EMBL/GenBank/DDBJ databases">
        <authorList>
            <person name="Fulton L."/>
            <person name="Clifton S."/>
            <person name="Fulton B."/>
            <person name="Xu J."/>
            <person name="Minx P."/>
            <person name="Pepin K.H."/>
            <person name="Johnson M."/>
            <person name="Bhonagiri V."/>
            <person name="Nash W.E."/>
            <person name="Mardis E.R."/>
            <person name="Wilson R.K."/>
        </authorList>
    </citation>
    <scope>NUCLEOTIDE SEQUENCE [LARGE SCALE GENOMIC DNA]</scope>
    <source>
        <strain evidence="1 2">DSM 14838</strain>
    </source>
</reference>
<sequence length="49" mass="5584">MGKFVLVGDRYGSSSYGNLFPPFPLHLKARALLRPLHWLHLPVPIDVRT</sequence>